<evidence type="ECO:0000256" key="1">
    <source>
        <dbReference type="SAM" id="MobiDB-lite"/>
    </source>
</evidence>
<protein>
    <submittedName>
        <fullName evidence="2">Uncharacterized protein</fullName>
    </submittedName>
</protein>
<evidence type="ECO:0000313" key="3">
    <source>
        <dbReference type="Proteomes" id="UP000287651"/>
    </source>
</evidence>
<organism evidence="2 3">
    <name type="scientific">Ensete ventricosum</name>
    <name type="common">Abyssinian banana</name>
    <name type="synonym">Musa ensete</name>
    <dbReference type="NCBI Taxonomy" id="4639"/>
    <lineage>
        <taxon>Eukaryota</taxon>
        <taxon>Viridiplantae</taxon>
        <taxon>Streptophyta</taxon>
        <taxon>Embryophyta</taxon>
        <taxon>Tracheophyta</taxon>
        <taxon>Spermatophyta</taxon>
        <taxon>Magnoliopsida</taxon>
        <taxon>Liliopsida</taxon>
        <taxon>Zingiberales</taxon>
        <taxon>Musaceae</taxon>
        <taxon>Ensete</taxon>
    </lineage>
</organism>
<name>A0A427AUZ4_ENSVE</name>
<evidence type="ECO:0000313" key="2">
    <source>
        <dbReference type="EMBL" id="RRT80041.1"/>
    </source>
</evidence>
<comment type="caution">
    <text evidence="2">The sequence shown here is derived from an EMBL/GenBank/DDBJ whole genome shotgun (WGS) entry which is preliminary data.</text>
</comment>
<dbReference type="Proteomes" id="UP000287651">
    <property type="component" value="Unassembled WGS sequence"/>
</dbReference>
<reference evidence="2 3" key="1">
    <citation type="journal article" date="2014" name="Agronomy (Basel)">
        <title>A Draft Genome Sequence for Ensete ventricosum, the Drought-Tolerant Tree Against Hunger.</title>
        <authorList>
            <person name="Harrison J."/>
            <person name="Moore K.A."/>
            <person name="Paszkiewicz K."/>
            <person name="Jones T."/>
            <person name="Grant M."/>
            <person name="Ambacheew D."/>
            <person name="Muzemil S."/>
            <person name="Studholme D.J."/>
        </authorList>
    </citation>
    <scope>NUCLEOTIDE SEQUENCE [LARGE SCALE GENOMIC DNA]</scope>
</reference>
<dbReference type="EMBL" id="AMZH03001246">
    <property type="protein sequence ID" value="RRT80041.1"/>
    <property type="molecule type" value="Genomic_DNA"/>
</dbReference>
<feature type="region of interest" description="Disordered" evidence="1">
    <location>
        <begin position="199"/>
        <end position="227"/>
    </location>
</feature>
<feature type="region of interest" description="Disordered" evidence="1">
    <location>
        <begin position="42"/>
        <end position="65"/>
    </location>
</feature>
<sequence length="243" mass="26637">MGHTDRQVKKYLSAREEALRSLSSDPEMAECAGAEVRHEIRLPRVPKNQARVDEEGRSRRADDRLRLPPATGSAVEEWRNALPKMVTAAIWGVVGAESIREDALLSHRKKHVVLPKPEPPSTSGRGHHVGADSEPLLEDDDRPGVTPVSNPTPFVVAAEAFLGLTNQVQALAGMVQTIVPDLPQLIHSVVEVHVDSLAAAPARSRSRSRDPVQASPDLDTLSSDSVDSVREQIRHVHQRLYEV</sequence>
<proteinExistence type="predicted"/>
<feature type="region of interest" description="Disordered" evidence="1">
    <location>
        <begin position="110"/>
        <end position="150"/>
    </location>
</feature>
<gene>
    <name evidence="2" type="ORF">B296_00011414</name>
</gene>
<feature type="compositionally biased region" description="Basic and acidic residues" evidence="1">
    <location>
        <begin position="50"/>
        <end position="65"/>
    </location>
</feature>
<accession>A0A427AUZ4</accession>
<feature type="compositionally biased region" description="Low complexity" evidence="1">
    <location>
        <begin position="217"/>
        <end position="226"/>
    </location>
</feature>
<dbReference type="AlphaFoldDB" id="A0A427AUZ4"/>